<dbReference type="GO" id="GO:0071004">
    <property type="term" value="C:U2-type prespliceosome"/>
    <property type="evidence" value="ECO:0007669"/>
    <property type="project" value="TreeGrafter"/>
</dbReference>
<dbReference type="InterPro" id="IPR022023">
    <property type="entry name" value="U1snRNP70_N"/>
</dbReference>
<evidence type="ECO:0000313" key="11">
    <source>
        <dbReference type="Proteomes" id="UP001182556"/>
    </source>
</evidence>
<comment type="caution">
    <text evidence="10">The sequence shown here is derived from an EMBL/GenBank/DDBJ whole genome shotgun (WGS) entry which is preliminary data.</text>
</comment>
<feature type="compositionally biased region" description="Polar residues" evidence="8">
    <location>
        <begin position="69"/>
        <end position="79"/>
    </location>
</feature>
<dbReference type="Proteomes" id="UP001182556">
    <property type="component" value="Unassembled WGS sequence"/>
</dbReference>
<name>A0AAD9D1S2_PAPLA</name>
<dbReference type="PROSITE" id="PS50102">
    <property type="entry name" value="RRM"/>
    <property type="match status" value="1"/>
</dbReference>
<gene>
    <name evidence="10" type="ORF">DB88DRAFT_490228</name>
</gene>
<dbReference type="Pfam" id="PF12220">
    <property type="entry name" value="U1snRNP70_N"/>
    <property type="match status" value="1"/>
</dbReference>
<feature type="compositionally biased region" description="Basic and acidic residues" evidence="8">
    <location>
        <begin position="453"/>
        <end position="463"/>
    </location>
</feature>
<dbReference type="GO" id="GO:0000398">
    <property type="term" value="P:mRNA splicing, via spliceosome"/>
    <property type="evidence" value="ECO:0007669"/>
    <property type="project" value="TreeGrafter"/>
</dbReference>
<dbReference type="GO" id="GO:0016607">
    <property type="term" value="C:nuclear speck"/>
    <property type="evidence" value="ECO:0007669"/>
    <property type="project" value="UniProtKB-SubCell"/>
</dbReference>
<dbReference type="AlphaFoldDB" id="A0AAD9D1S2"/>
<dbReference type="SMART" id="SM00360">
    <property type="entry name" value="RRM"/>
    <property type="match status" value="1"/>
</dbReference>
<dbReference type="InterPro" id="IPR000504">
    <property type="entry name" value="RRM_dom"/>
</dbReference>
<feature type="domain" description="RRM" evidence="9">
    <location>
        <begin position="174"/>
        <end position="251"/>
    </location>
</feature>
<evidence type="ECO:0000256" key="3">
    <source>
        <dbReference type="ARBA" id="ARBA00016996"/>
    </source>
</evidence>
<evidence type="ECO:0000256" key="4">
    <source>
        <dbReference type="ARBA" id="ARBA00022884"/>
    </source>
</evidence>
<keyword evidence="4 7" id="KW-0694">RNA-binding</keyword>
<feature type="compositionally biased region" description="Basic and acidic residues" evidence="8">
    <location>
        <begin position="46"/>
        <end position="68"/>
    </location>
</feature>
<dbReference type="PANTHER" id="PTHR13952">
    <property type="entry name" value="U1 SMALL NUCLEAR RIBONUCLEOPROTEIN 70 KD"/>
    <property type="match status" value="1"/>
</dbReference>
<dbReference type="GO" id="GO:0071011">
    <property type="term" value="C:precatalytic spliceosome"/>
    <property type="evidence" value="ECO:0007669"/>
    <property type="project" value="TreeGrafter"/>
</dbReference>
<keyword evidence="5" id="KW-0539">Nucleus</keyword>
<keyword evidence="11" id="KW-1185">Reference proteome</keyword>
<evidence type="ECO:0000313" key="10">
    <source>
        <dbReference type="EMBL" id="KAK1924393.1"/>
    </source>
</evidence>
<dbReference type="PANTHER" id="PTHR13952:SF5">
    <property type="entry name" value="U1 SMALL NUCLEAR RIBONUCLEOPROTEIN 70 KDA"/>
    <property type="match status" value="1"/>
</dbReference>
<dbReference type="GO" id="GO:0003729">
    <property type="term" value="F:mRNA binding"/>
    <property type="evidence" value="ECO:0007669"/>
    <property type="project" value="TreeGrafter"/>
</dbReference>
<evidence type="ECO:0000256" key="7">
    <source>
        <dbReference type="PROSITE-ProRule" id="PRU00176"/>
    </source>
</evidence>
<comment type="subcellular location">
    <subcellularLocation>
        <location evidence="1">Nucleus speckle</location>
    </subcellularLocation>
    <subcellularLocation>
        <location evidence="2">Nucleus</location>
        <location evidence="2">Nucleoplasm</location>
    </subcellularLocation>
</comment>
<dbReference type="InterPro" id="IPR012677">
    <property type="entry name" value="Nucleotide-bd_a/b_plait_sf"/>
</dbReference>
<feature type="compositionally biased region" description="Gly residues" evidence="8">
    <location>
        <begin position="366"/>
        <end position="426"/>
    </location>
</feature>
<feature type="region of interest" description="Disordered" evidence="8">
    <location>
        <begin position="1"/>
        <end position="91"/>
    </location>
</feature>
<dbReference type="FunFam" id="3.30.70.330:FF:001585">
    <property type="entry name" value="U1 small nuclear ribonucleoprotein 70 kDa"/>
    <property type="match status" value="1"/>
</dbReference>
<dbReference type="Gene3D" id="3.30.70.330">
    <property type="match status" value="1"/>
</dbReference>
<dbReference type="GO" id="GO:0030619">
    <property type="term" value="F:U1 snRNA binding"/>
    <property type="evidence" value="ECO:0007669"/>
    <property type="project" value="InterPro"/>
</dbReference>
<dbReference type="InterPro" id="IPR034143">
    <property type="entry name" value="snRNP70_RRM"/>
</dbReference>
<sequence length="463" mass="47454">MTALLPPNLLRLFAPRPQPPFLKPLTKDESNRGPNRLQGCGPLVSRLREEAEEAELKQGMEDAPETKAEASTTNGTNGTPAVAQAEKGDVKDADKMDVDVKEEGDKAETSTKKVKGKRGVPIKKDKVWEMGLVGQEAIKMRRELRKKRQEEYKKNLEKNYRPQDDENAIGDPYKTLFISRLSKKATEADLRHEFELYGAIERIRIVKDRKGKSRNYAFIVYERERDMKAAYKDADGIPIHHKRILVDVERGRTVKGWKPHKLGGGLGGRPKPVDKKAAPAVPAFDAPGGFGGGGFRGGRGGPGGGFRGGARGGFRGGPPGGGGFRGGYGGGGGDFGGGRGGFGGGRGGFGGGGGGFGGRGGGYGGGGDRGYGGQQGGNFGGPPGGGGYGGGGYGGPPGGGFSGGAGNGFSGGGGPPGGGYGGGGGGYKRDFDQGGAPGGGGGGGGYTGGGGAYEDRDAKRPRY</sequence>
<evidence type="ECO:0000256" key="6">
    <source>
        <dbReference type="ARBA" id="ARBA00023274"/>
    </source>
</evidence>
<organism evidence="10 11">
    <name type="scientific">Papiliotrema laurentii</name>
    <name type="common">Cryptococcus laurentii</name>
    <dbReference type="NCBI Taxonomy" id="5418"/>
    <lineage>
        <taxon>Eukaryota</taxon>
        <taxon>Fungi</taxon>
        <taxon>Dikarya</taxon>
        <taxon>Basidiomycota</taxon>
        <taxon>Agaricomycotina</taxon>
        <taxon>Tremellomycetes</taxon>
        <taxon>Tremellales</taxon>
        <taxon>Rhynchogastremaceae</taxon>
        <taxon>Papiliotrema</taxon>
    </lineage>
</organism>
<dbReference type="CDD" id="cd12236">
    <property type="entry name" value="RRM_snRNP70"/>
    <property type="match status" value="1"/>
</dbReference>
<dbReference type="Pfam" id="PF00076">
    <property type="entry name" value="RRM_1"/>
    <property type="match status" value="1"/>
</dbReference>
<protein>
    <recommendedName>
        <fullName evidence="3">U1 small nuclear ribonucleoprotein 70 kDa</fullName>
    </recommendedName>
</protein>
<dbReference type="SUPFAM" id="SSF54928">
    <property type="entry name" value="RNA-binding domain, RBD"/>
    <property type="match status" value="1"/>
</dbReference>
<proteinExistence type="predicted"/>
<accession>A0AAD9D1S2</accession>
<keyword evidence="6" id="KW-0687">Ribonucleoprotein</keyword>
<evidence type="ECO:0000259" key="9">
    <source>
        <dbReference type="PROSITE" id="PS50102"/>
    </source>
</evidence>
<feature type="compositionally biased region" description="Gly residues" evidence="8">
    <location>
        <begin position="435"/>
        <end position="452"/>
    </location>
</feature>
<evidence type="ECO:0000256" key="1">
    <source>
        <dbReference type="ARBA" id="ARBA00004324"/>
    </source>
</evidence>
<feature type="region of interest" description="Disordered" evidence="8">
    <location>
        <begin position="366"/>
        <end position="463"/>
    </location>
</feature>
<reference evidence="10" key="1">
    <citation type="submission" date="2023-02" db="EMBL/GenBank/DDBJ databases">
        <title>Identification and recombinant expression of a fungal hydrolase from Papiliotrema laurentii that hydrolyzes apple cutin and clears colloidal polyester polyurethane.</title>
        <authorList>
            <consortium name="DOE Joint Genome Institute"/>
            <person name="Roman V.A."/>
            <person name="Bojanowski C."/>
            <person name="Crable B.R."/>
            <person name="Wagner D.N."/>
            <person name="Hung C.S."/>
            <person name="Nadeau L.J."/>
            <person name="Schratz L."/>
            <person name="Haridas S."/>
            <person name="Pangilinan J."/>
            <person name="Lipzen A."/>
            <person name="Na H."/>
            <person name="Yan M."/>
            <person name="Ng V."/>
            <person name="Grigoriev I.V."/>
            <person name="Spatafora J.W."/>
            <person name="Barlow D."/>
            <person name="Biffinger J."/>
            <person name="Kelley-Loughnane N."/>
            <person name="Varaljay V.A."/>
            <person name="Crookes-Goodson W.J."/>
        </authorList>
    </citation>
    <scope>NUCLEOTIDE SEQUENCE</scope>
    <source>
        <strain evidence="10">5307AH</strain>
    </source>
</reference>
<evidence type="ECO:0000256" key="8">
    <source>
        <dbReference type="SAM" id="MobiDB-lite"/>
    </source>
</evidence>
<evidence type="ECO:0000256" key="5">
    <source>
        <dbReference type="ARBA" id="ARBA00023242"/>
    </source>
</evidence>
<dbReference type="InterPro" id="IPR051183">
    <property type="entry name" value="U1_U11-U12_snRNP_70-35kDa"/>
</dbReference>
<dbReference type="EMBL" id="JAODAN010000005">
    <property type="protein sequence ID" value="KAK1924393.1"/>
    <property type="molecule type" value="Genomic_DNA"/>
</dbReference>
<evidence type="ECO:0000256" key="2">
    <source>
        <dbReference type="ARBA" id="ARBA00004642"/>
    </source>
</evidence>
<dbReference type="GO" id="GO:0005685">
    <property type="term" value="C:U1 snRNP"/>
    <property type="evidence" value="ECO:0007669"/>
    <property type="project" value="TreeGrafter"/>
</dbReference>
<dbReference type="InterPro" id="IPR035979">
    <property type="entry name" value="RBD_domain_sf"/>
</dbReference>